<dbReference type="GO" id="GO:0007200">
    <property type="term" value="P:phospholipase C-activating G protein-coupled receptor signaling pathway"/>
    <property type="evidence" value="ECO:0007669"/>
    <property type="project" value="InterPro"/>
</dbReference>
<dbReference type="InterPro" id="IPR037607">
    <property type="entry name" value="DGK"/>
</dbReference>
<dbReference type="SUPFAM" id="SSF111331">
    <property type="entry name" value="NAD kinase/diacylglycerol kinase-like"/>
    <property type="match status" value="1"/>
</dbReference>
<evidence type="ECO:0000256" key="1">
    <source>
        <dbReference type="ARBA" id="ARBA00009280"/>
    </source>
</evidence>
<keyword evidence="7" id="KW-0346">Stress response</keyword>
<dbReference type="Pfam" id="PF00781">
    <property type="entry name" value="DAGK_cat"/>
    <property type="match status" value="1"/>
</dbReference>
<dbReference type="Gene3D" id="2.60.200.40">
    <property type="match status" value="1"/>
</dbReference>
<evidence type="ECO:0000256" key="3">
    <source>
        <dbReference type="ARBA" id="ARBA00022741"/>
    </source>
</evidence>
<dbReference type="GO" id="GO:0005524">
    <property type="term" value="F:ATP binding"/>
    <property type="evidence" value="ECO:0007669"/>
    <property type="project" value="UniProtKB-KW"/>
</dbReference>
<keyword evidence="5" id="KW-0611">Plant defense</keyword>
<dbReference type="SMART" id="SM00045">
    <property type="entry name" value="DAGKa"/>
    <property type="match status" value="1"/>
</dbReference>
<dbReference type="AlphaFoldDB" id="A0A0D6QRS4"/>
<feature type="domain" description="DAGKc" evidence="9">
    <location>
        <begin position="96"/>
        <end position="252"/>
    </location>
</feature>
<evidence type="ECO:0000256" key="5">
    <source>
        <dbReference type="ARBA" id="ARBA00022821"/>
    </source>
</evidence>
<dbReference type="PANTHER" id="PTHR11255:SF80">
    <property type="entry name" value="EYE-SPECIFIC DIACYLGLYCEROL KINASE"/>
    <property type="match status" value="1"/>
</dbReference>
<protein>
    <recommendedName>
        <fullName evidence="8">Diacylglycerol kinase</fullName>
        <shortName evidence="8">DAG kinase</shortName>
        <ecNumber evidence="8">2.7.1.107</ecNumber>
    </recommendedName>
</protein>
<dbReference type="PROSITE" id="PS50146">
    <property type="entry name" value="DAGK"/>
    <property type="match status" value="1"/>
</dbReference>
<keyword evidence="4 8" id="KW-0418">Kinase</keyword>
<dbReference type="FunFam" id="3.40.50.10330:FF:000023">
    <property type="entry name" value="diacylglycerol kinase"/>
    <property type="match status" value="1"/>
</dbReference>
<evidence type="ECO:0000256" key="2">
    <source>
        <dbReference type="ARBA" id="ARBA00022679"/>
    </source>
</evidence>
<dbReference type="InterPro" id="IPR017438">
    <property type="entry name" value="ATP-NAD_kinase_N"/>
</dbReference>
<evidence type="ECO:0000259" key="9">
    <source>
        <dbReference type="PROSITE" id="PS50146"/>
    </source>
</evidence>
<name>A0A0D6QRS4_ARACU</name>
<reference evidence="10" key="1">
    <citation type="submission" date="2015-03" db="EMBL/GenBank/DDBJ databases">
        <title>A transcriptome of Araucaria cunninghamii, an australian fine timber species.</title>
        <authorList>
            <person name="Jing Yi C.J.Y."/>
            <person name="Yin San L.Y.S."/>
            <person name="Abdul Karim S.S."/>
            <person name="Wan Azmi N.N."/>
            <person name="Hercus R.R."/>
            <person name="Croft L.L."/>
        </authorList>
    </citation>
    <scope>NUCLEOTIDE SEQUENCE</scope>
    <source>
        <strain evidence="10">MI0301</strain>
        <tissue evidence="10">Leaf</tissue>
    </source>
</reference>
<dbReference type="EC" id="2.7.1.107" evidence="8"/>
<dbReference type="Pfam" id="PF00609">
    <property type="entry name" value="DAGK_acc"/>
    <property type="match status" value="1"/>
</dbReference>
<accession>A0A0D6QRS4</accession>
<evidence type="ECO:0000256" key="6">
    <source>
        <dbReference type="ARBA" id="ARBA00022840"/>
    </source>
</evidence>
<evidence type="ECO:0000256" key="8">
    <source>
        <dbReference type="RuleBase" id="RU361128"/>
    </source>
</evidence>
<comment type="catalytic activity">
    <reaction evidence="8">
        <text>a 1,2-diacyl-sn-glycerol + ATP = a 1,2-diacyl-sn-glycero-3-phosphate + ADP + H(+)</text>
        <dbReference type="Rhea" id="RHEA:10272"/>
        <dbReference type="ChEBI" id="CHEBI:15378"/>
        <dbReference type="ChEBI" id="CHEBI:17815"/>
        <dbReference type="ChEBI" id="CHEBI:30616"/>
        <dbReference type="ChEBI" id="CHEBI:58608"/>
        <dbReference type="ChEBI" id="CHEBI:456216"/>
        <dbReference type="EC" id="2.7.1.107"/>
    </reaction>
</comment>
<dbReference type="GO" id="GO:0016020">
    <property type="term" value="C:membrane"/>
    <property type="evidence" value="ECO:0007669"/>
    <property type="project" value="TreeGrafter"/>
</dbReference>
<dbReference type="InterPro" id="IPR001206">
    <property type="entry name" value="Diacylglycerol_kinase_cat_dom"/>
</dbReference>
<dbReference type="InterPro" id="IPR000756">
    <property type="entry name" value="Diacylglycerol_kin_accessory"/>
</dbReference>
<dbReference type="SMART" id="SM00046">
    <property type="entry name" value="DAGKc"/>
    <property type="match status" value="1"/>
</dbReference>
<keyword evidence="2 8" id="KW-0808">Transferase</keyword>
<sequence length="497" mass="55202">MADSEEKQGGPAFESRTFEITVAEEEFAETKYLTPRSSVVEPFNGCGLSGVRINKEELKKRLLVPEYLRCAIAEAVRKKEFIYDPDRHRWDGISSAPEAGIVVFVNSKSGGRHGPSLKGRLQELMGEEQVFDLSTVKPQDFLQHGLGCLEKLASLGDDCAQETRDRIRIMVAGGDGSVGWVLGSIGELLAQSGKPIPAVGVIPLGTGNDLARSFNWGGSFPFAWKSAVKRSLSRAVSGPICRLDSWQVVMTTNNGDKLDLPYAFKPRQQTSISQDETEDGTLSTSFVSYGGLFYNYFSIGMDAQIAYGFHHLRNKKPYLARGPISNKMIYSGYSCAQGWFCTPFSSNPRVRGINNILQLKIKKKNCSDWEILRIPSSVRAVVVLNLHNYASGRNPWGHPSPSYLEKRGFVEAHPDDGLLEIFGLKEGWHTTFVMIELIKAKHLAQASAIKVELRGGRRQRAYMQMDGEPWKHPLSQNYSTTIEITKVPFPSLMISGE</sequence>
<keyword evidence="3 8" id="KW-0547">Nucleotide-binding</keyword>
<dbReference type="Gene3D" id="3.40.50.10330">
    <property type="entry name" value="Probable inorganic polyphosphate/atp-NAD kinase, domain 1"/>
    <property type="match status" value="1"/>
</dbReference>
<keyword evidence="6 8" id="KW-0067">ATP-binding</keyword>
<dbReference type="PANTHER" id="PTHR11255">
    <property type="entry name" value="DIACYLGLYCEROL KINASE"/>
    <property type="match status" value="1"/>
</dbReference>
<evidence type="ECO:0000313" key="10">
    <source>
        <dbReference type="EMBL" id="JAG94082.1"/>
    </source>
</evidence>
<dbReference type="InterPro" id="IPR016064">
    <property type="entry name" value="NAD/diacylglycerol_kinase_sf"/>
</dbReference>
<evidence type="ECO:0000256" key="4">
    <source>
        <dbReference type="ARBA" id="ARBA00022777"/>
    </source>
</evidence>
<dbReference type="GO" id="GO:0004143">
    <property type="term" value="F:ATP-dependent diacylglycerol kinase activity"/>
    <property type="evidence" value="ECO:0007669"/>
    <property type="project" value="UniProtKB-EC"/>
</dbReference>
<organism evidence="10">
    <name type="scientific">Araucaria cunninghamii</name>
    <name type="common">Hoop pine</name>
    <name type="synonym">Moreton Bay pine</name>
    <dbReference type="NCBI Taxonomy" id="56994"/>
    <lineage>
        <taxon>Eukaryota</taxon>
        <taxon>Viridiplantae</taxon>
        <taxon>Streptophyta</taxon>
        <taxon>Embryophyta</taxon>
        <taxon>Tracheophyta</taxon>
        <taxon>Spermatophyta</taxon>
        <taxon>Pinopsida</taxon>
        <taxon>Pinidae</taxon>
        <taxon>Conifers II</taxon>
        <taxon>Araucariales</taxon>
        <taxon>Araucariaceae</taxon>
        <taxon>Araucaria</taxon>
    </lineage>
</organism>
<dbReference type="GO" id="GO:0006952">
    <property type="term" value="P:defense response"/>
    <property type="evidence" value="ECO:0007669"/>
    <property type="project" value="UniProtKB-KW"/>
</dbReference>
<proteinExistence type="inferred from homology"/>
<dbReference type="EMBL" id="GCKF01044632">
    <property type="protein sequence ID" value="JAG94082.1"/>
    <property type="molecule type" value="Transcribed_RNA"/>
</dbReference>
<comment type="similarity">
    <text evidence="1 8">Belongs to the eukaryotic diacylglycerol kinase family.</text>
</comment>
<dbReference type="FunFam" id="2.60.200.40:FF:000011">
    <property type="entry name" value="diacylglycerol kinase"/>
    <property type="match status" value="1"/>
</dbReference>
<evidence type="ECO:0000256" key="7">
    <source>
        <dbReference type="ARBA" id="ARBA00023016"/>
    </source>
</evidence>